<evidence type="ECO:0000313" key="1">
    <source>
        <dbReference type="EMBL" id="RKH07700.1"/>
    </source>
</evidence>
<accession>A0A3A8KIB6</accession>
<dbReference type="SUPFAM" id="SSF117396">
    <property type="entry name" value="TM1631-like"/>
    <property type="match status" value="1"/>
</dbReference>
<dbReference type="PANTHER" id="PTHR30348">
    <property type="entry name" value="UNCHARACTERIZED PROTEIN YECE"/>
    <property type="match status" value="1"/>
</dbReference>
<dbReference type="OrthoDB" id="9780310at2"/>
<dbReference type="Pfam" id="PF01904">
    <property type="entry name" value="DUF72"/>
    <property type="match status" value="1"/>
</dbReference>
<dbReference type="Gene3D" id="3.20.20.410">
    <property type="entry name" value="Protein of unknown function UPF0759"/>
    <property type="match status" value="1"/>
</dbReference>
<evidence type="ECO:0000313" key="2">
    <source>
        <dbReference type="Proteomes" id="UP000268313"/>
    </source>
</evidence>
<dbReference type="InterPro" id="IPR036520">
    <property type="entry name" value="UPF0759_sf"/>
</dbReference>
<gene>
    <name evidence="1" type="ORF">D7X32_01100</name>
</gene>
<dbReference type="InterPro" id="IPR002763">
    <property type="entry name" value="DUF72"/>
</dbReference>
<organism evidence="1 2">
    <name type="scientific">Corallococcus carmarthensis</name>
    <dbReference type="NCBI Taxonomy" id="2316728"/>
    <lineage>
        <taxon>Bacteria</taxon>
        <taxon>Pseudomonadati</taxon>
        <taxon>Myxococcota</taxon>
        <taxon>Myxococcia</taxon>
        <taxon>Myxococcales</taxon>
        <taxon>Cystobacterineae</taxon>
        <taxon>Myxococcaceae</taxon>
        <taxon>Corallococcus</taxon>
    </lineage>
</organism>
<dbReference type="EMBL" id="RAWE01000002">
    <property type="protein sequence ID" value="RKH07700.1"/>
    <property type="molecule type" value="Genomic_DNA"/>
</dbReference>
<dbReference type="Proteomes" id="UP000268313">
    <property type="component" value="Unassembled WGS sequence"/>
</dbReference>
<dbReference type="AlphaFoldDB" id="A0A3A8KIB6"/>
<proteinExistence type="predicted"/>
<sequence length="265" mass="29773">MRHGPSSPSHERCRVGCAGWSLSSAVGESFPTTGTHLERYARVLPAVEINSSFYRPHRPGTYARWRDSAPETFRFAVKVPKVITHELRLRDAREPLERFLGEAGHLEAKLGCLLVQLPPSLQHEHETARAFFQSLRERTPVDVVCEPRHRTWFTDEARQVLDAARIRYVRADPPAVSAPPPPDAEVVYYRLHGSPRMYYSEYPPAFLEDLAVEISGHEQAGRRVWCIFDNTAEGAALPNALSLLHRVPESAPGSTSPRGATPPRR</sequence>
<name>A0A3A8KIB6_9BACT</name>
<comment type="caution">
    <text evidence="1">The sequence shown here is derived from an EMBL/GenBank/DDBJ whole genome shotgun (WGS) entry which is preliminary data.</text>
</comment>
<dbReference type="PANTHER" id="PTHR30348:SF14">
    <property type="entry name" value="BLR8050 PROTEIN"/>
    <property type="match status" value="1"/>
</dbReference>
<reference evidence="2" key="1">
    <citation type="submission" date="2018-09" db="EMBL/GenBank/DDBJ databases">
        <authorList>
            <person name="Livingstone P.G."/>
            <person name="Whitworth D.E."/>
        </authorList>
    </citation>
    <scope>NUCLEOTIDE SEQUENCE [LARGE SCALE GENOMIC DNA]</scope>
    <source>
        <strain evidence="2">CA043D</strain>
    </source>
</reference>
<keyword evidence="2" id="KW-1185">Reference proteome</keyword>
<protein>
    <submittedName>
        <fullName evidence="1">DUF72 domain-containing protein</fullName>
    </submittedName>
</protein>